<dbReference type="Pfam" id="PF01497">
    <property type="entry name" value="Peripla_BP_2"/>
    <property type="match status" value="1"/>
</dbReference>
<dbReference type="PROSITE" id="PS51257">
    <property type="entry name" value="PROKAR_LIPOPROTEIN"/>
    <property type="match status" value="1"/>
</dbReference>
<feature type="domain" description="Fe/B12 periplasmic-binding" evidence="3">
    <location>
        <begin position="47"/>
        <end position="317"/>
    </location>
</feature>
<dbReference type="Proteomes" id="UP000465241">
    <property type="component" value="Unassembled WGS sequence"/>
</dbReference>
<protein>
    <submittedName>
        <fullName evidence="4">Lipoprotein</fullName>
    </submittedName>
</protein>
<dbReference type="PANTHER" id="PTHR30535">
    <property type="entry name" value="VITAMIN B12-BINDING PROTEIN"/>
    <property type="match status" value="1"/>
</dbReference>
<dbReference type="PANTHER" id="PTHR30535:SF7">
    <property type="entry name" value="IRON(III) DICITRATE-BINDING PROTEIN"/>
    <property type="match status" value="1"/>
</dbReference>
<feature type="chain" id="PRO_5039609248" evidence="2">
    <location>
        <begin position="18"/>
        <end position="317"/>
    </location>
</feature>
<organism evidence="4 5">
    <name type="scientific">Mycolicibacterium murale</name>
    <dbReference type="NCBI Taxonomy" id="182220"/>
    <lineage>
        <taxon>Bacteria</taxon>
        <taxon>Bacillati</taxon>
        <taxon>Actinomycetota</taxon>
        <taxon>Actinomycetes</taxon>
        <taxon>Mycobacteriales</taxon>
        <taxon>Mycobacteriaceae</taxon>
        <taxon>Mycolicibacterium</taxon>
    </lineage>
</organism>
<dbReference type="InterPro" id="IPR050902">
    <property type="entry name" value="ABC_Transporter_SBP"/>
</dbReference>
<accession>A0A7I9WGP7</accession>
<dbReference type="CDD" id="cd01148">
    <property type="entry name" value="TroA_a"/>
    <property type="match status" value="1"/>
</dbReference>
<gene>
    <name evidence="4" type="ORF">MMUR_06160</name>
</gene>
<comment type="similarity">
    <text evidence="1">Belongs to the bacterial solute-binding protein 8 family.</text>
</comment>
<name>A0A7I9WGP7_9MYCO</name>
<dbReference type="SUPFAM" id="SSF53807">
    <property type="entry name" value="Helical backbone' metal receptor"/>
    <property type="match status" value="1"/>
</dbReference>
<dbReference type="PROSITE" id="PS50983">
    <property type="entry name" value="FE_B12_PBP"/>
    <property type="match status" value="1"/>
</dbReference>
<sequence length="317" mass="33882">MSVRFCVAFLTTTVLLAGCGSPPADSATASAIDNCGVEVVVDQPPTRAVGYYQHATELMLALGLQDSIVGRVYPDNPPLPRYAAAYEAIPDISDKDASFEQLIAVDPDFIYGGYRSAFDDAQGRSRTAFADAGVTTYLNPEYCATAPITMDDVYAEVARIAGIFGVPERAGALTDEMKTSVARATAAVEDVTPLRAFVYDSGDDTAFTAGGQGIGNQILELAGATNVFADLDDTFADVSWEQVIARDPEVIVIYDYFGTPSVEEKQAFLIGRPELAEVTAIRDRRFAVLTLQDAVLGIRAPQAVGELAAQLHPDSFR</sequence>
<evidence type="ECO:0000259" key="3">
    <source>
        <dbReference type="PROSITE" id="PS50983"/>
    </source>
</evidence>
<dbReference type="AlphaFoldDB" id="A0A7I9WGP7"/>
<evidence type="ECO:0000313" key="5">
    <source>
        <dbReference type="Proteomes" id="UP000465241"/>
    </source>
</evidence>
<dbReference type="RefSeq" id="WP_246243555.1">
    <property type="nucleotide sequence ID" value="NZ_BAAAMC010000028.1"/>
</dbReference>
<keyword evidence="2" id="KW-0732">Signal</keyword>
<comment type="caution">
    <text evidence="4">The sequence shown here is derived from an EMBL/GenBank/DDBJ whole genome shotgun (WGS) entry which is preliminary data.</text>
</comment>
<dbReference type="EMBL" id="BLKT01000003">
    <property type="protein sequence ID" value="GFG56480.1"/>
    <property type="molecule type" value="Genomic_DNA"/>
</dbReference>
<evidence type="ECO:0000313" key="4">
    <source>
        <dbReference type="EMBL" id="GFG56480.1"/>
    </source>
</evidence>
<evidence type="ECO:0000256" key="1">
    <source>
        <dbReference type="ARBA" id="ARBA00008814"/>
    </source>
</evidence>
<evidence type="ECO:0000256" key="2">
    <source>
        <dbReference type="SAM" id="SignalP"/>
    </source>
</evidence>
<proteinExistence type="inferred from homology"/>
<dbReference type="InterPro" id="IPR002491">
    <property type="entry name" value="ABC_transptr_periplasmic_BD"/>
</dbReference>
<feature type="signal peptide" evidence="2">
    <location>
        <begin position="1"/>
        <end position="17"/>
    </location>
</feature>
<reference evidence="4 5" key="1">
    <citation type="journal article" date="2019" name="Emerg. Microbes Infect.">
        <title>Comprehensive subspecies identification of 175 nontuberculous mycobacteria species based on 7547 genomic profiles.</title>
        <authorList>
            <person name="Matsumoto Y."/>
            <person name="Kinjo T."/>
            <person name="Motooka D."/>
            <person name="Nabeya D."/>
            <person name="Jung N."/>
            <person name="Uechi K."/>
            <person name="Horii T."/>
            <person name="Iida T."/>
            <person name="Fujita J."/>
            <person name="Nakamura S."/>
        </authorList>
    </citation>
    <scope>NUCLEOTIDE SEQUENCE [LARGE SCALE GENOMIC DNA]</scope>
    <source>
        <strain evidence="4 5">JCM 13392</strain>
    </source>
</reference>
<dbReference type="Gene3D" id="3.40.50.1980">
    <property type="entry name" value="Nitrogenase molybdenum iron protein domain"/>
    <property type="match status" value="2"/>
</dbReference>
<keyword evidence="4" id="KW-0449">Lipoprotein</keyword>
<keyword evidence="5" id="KW-1185">Reference proteome</keyword>